<evidence type="ECO:0000256" key="6">
    <source>
        <dbReference type="HAMAP-Rule" id="MF_03048"/>
    </source>
</evidence>
<keyword evidence="9" id="KW-1185">Reference proteome</keyword>
<sequence>MSNLEITIEFGGGAELLFDNKKAHNVSLPIKNKQWIIGDLLLWIKENLLKDRPELFLQDDSVRPGILVLVNDADWELMDTVNYVIQPKDKILFISTLHGG</sequence>
<accession>A0A9P0ATZ2</accession>
<dbReference type="GO" id="GO:0002098">
    <property type="term" value="P:tRNA wobble uridine modification"/>
    <property type="evidence" value="ECO:0007669"/>
    <property type="project" value="UniProtKB-UniRule"/>
</dbReference>
<dbReference type="CDD" id="cd01764">
    <property type="entry name" value="Ubl_Urm1"/>
    <property type="match status" value="1"/>
</dbReference>
<dbReference type="PANTHER" id="PTHR14986">
    <property type="entry name" value="RURM1 PROTEIN"/>
    <property type="match status" value="1"/>
</dbReference>
<dbReference type="InterPro" id="IPR012675">
    <property type="entry name" value="Beta-grasp_dom_sf"/>
</dbReference>
<comment type="subcellular location">
    <subcellularLocation>
        <location evidence="1 6 7">Cytoplasm</location>
    </subcellularLocation>
</comment>
<dbReference type="GO" id="GO:0034227">
    <property type="term" value="P:tRNA thio-modification"/>
    <property type="evidence" value="ECO:0007669"/>
    <property type="project" value="UniProtKB-UniRule"/>
</dbReference>
<reference evidence="8" key="1">
    <citation type="submission" date="2021-12" db="EMBL/GenBank/DDBJ databases">
        <authorList>
            <person name="King R."/>
        </authorList>
    </citation>
    <scope>NUCLEOTIDE SEQUENCE</scope>
</reference>
<dbReference type="Pfam" id="PF09138">
    <property type="entry name" value="Urm1"/>
    <property type="match status" value="1"/>
</dbReference>
<comment type="similarity">
    <text evidence="6 7">Belongs to the URM1 family.</text>
</comment>
<dbReference type="AlphaFoldDB" id="A0A9P0ATZ2"/>
<comment type="function">
    <text evidence="6">Acts as a sulfur carrier required for 2-thiolation of mcm(5)S(2)U at tRNA wobble positions of cytosolic tRNA(Lys), tRNA(Glu) and tRNA(Gln). Serves as sulfur donor in tRNA 2-thiolation reaction by being thiocarboxylated (-COSH) at its C-terminus by the MOCS3/UBA4 homolog. The sulfur is then transferred to tRNA to form 2-thiolation of mcm(5)S(2)U. Also acts as a ubiquitin-like protein (UBL) that is covalently conjugated via an isopeptide bond to lysine residues of target proteins. The thiocarboxylated form serves as substrate for conjugation and oxidative stress specifically induces the formation of UBL-protein conjugates.</text>
</comment>
<evidence type="ECO:0000313" key="8">
    <source>
        <dbReference type="EMBL" id="CAH0547281.1"/>
    </source>
</evidence>
<name>A0A9P0ATZ2_BRAAE</name>
<dbReference type="Proteomes" id="UP001154078">
    <property type="component" value="Chromosome 1"/>
</dbReference>
<dbReference type="SUPFAM" id="SSF54285">
    <property type="entry name" value="MoaD/ThiS"/>
    <property type="match status" value="1"/>
</dbReference>
<evidence type="ECO:0000256" key="1">
    <source>
        <dbReference type="ARBA" id="ARBA00004496"/>
    </source>
</evidence>
<feature type="cross-link" description="Glycyl lysine isopeptide (Gly-Lys) (interchain with K-? in acceptor proteins)" evidence="6">
    <location>
        <position position="100"/>
    </location>
</feature>
<dbReference type="InterPro" id="IPR016155">
    <property type="entry name" value="Mopterin_synth/thiamin_S_b"/>
</dbReference>
<organism evidence="8 9">
    <name type="scientific">Brassicogethes aeneus</name>
    <name type="common">Rape pollen beetle</name>
    <name type="synonym">Meligethes aeneus</name>
    <dbReference type="NCBI Taxonomy" id="1431903"/>
    <lineage>
        <taxon>Eukaryota</taxon>
        <taxon>Metazoa</taxon>
        <taxon>Ecdysozoa</taxon>
        <taxon>Arthropoda</taxon>
        <taxon>Hexapoda</taxon>
        <taxon>Insecta</taxon>
        <taxon>Pterygota</taxon>
        <taxon>Neoptera</taxon>
        <taxon>Endopterygota</taxon>
        <taxon>Coleoptera</taxon>
        <taxon>Polyphaga</taxon>
        <taxon>Cucujiformia</taxon>
        <taxon>Nitidulidae</taxon>
        <taxon>Meligethinae</taxon>
        <taxon>Brassicogethes</taxon>
    </lineage>
</organism>
<protein>
    <recommendedName>
        <fullName evidence="6">Ubiquitin-related modifier 1 homolog</fullName>
    </recommendedName>
</protein>
<evidence type="ECO:0000256" key="5">
    <source>
        <dbReference type="ARBA" id="ARBA00022786"/>
    </source>
</evidence>
<dbReference type="GO" id="GO:0005829">
    <property type="term" value="C:cytosol"/>
    <property type="evidence" value="ECO:0007669"/>
    <property type="project" value="UniProtKB-UniRule"/>
</dbReference>
<dbReference type="EMBL" id="OV121132">
    <property type="protein sequence ID" value="CAH0547281.1"/>
    <property type="molecule type" value="Genomic_DNA"/>
</dbReference>
<evidence type="ECO:0000256" key="7">
    <source>
        <dbReference type="RuleBase" id="RU361182"/>
    </source>
</evidence>
<comment type="PTM">
    <text evidence="6">C-terminal thiocarboxylation occurs in 2 steps, it is first acyl-adenylated (-COAMP) via the hesA/moeB/thiF part of the MOCS3/UBA4 homolog, then thiocarboxylated (-COSH) via the rhodanese domain of the MOCS3/UBA4 homolog.</text>
</comment>
<proteinExistence type="inferred from homology"/>
<dbReference type="OrthoDB" id="10248987at2759"/>
<dbReference type="HAMAP" id="MF_03048">
    <property type="entry name" value="Urm1"/>
    <property type="match status" value="1"/>
</dbReference>
<evidence type="ECO:0000313" key="9">
    <source>
        <dbReference type="Proteomes" id="UP001154078"/>
    </source>
</evidence>
<gene>
    <name evidence="8" type="ORF">MELIAE_LOCUS1303</name>
</gene>
<dbReference type="GO" id="GO:0032447">
    <property type="term" value="P:protein urmylation"/>
    <property type="evidence" value="ECO:0007669"/>
    <property type="project" value="UniProtKB-UniRule"/>
</dbReference>
<dbReference type="FunFam" id="3.10.20.30:FF:000021">
    <property type="entry name" value="Ubiquitin-related modifier 1"/>
    <property type="match status" value="1"/>
</dbReference>
<evidence type="ECO:0000256" key="2">
    <source>
        <dbReference type="ARBA" id="ARBA00022490"/>
    </source>
</evidence>
<evidence type="ECO:0000256" key="4">
    <source>
        <dbReference type="ARBA" id="ARBA00022694"/>
    </source>
</evidence>
<dbReference type="Gene3D" id="3.10.20.30">
    <property type="match status" value="1"/>
</dbReference>
<keyword evidence="5 6" id="KW-0833">Ubl conjugation pathway</keyword>
<evidence type="ECO:0000256" key="3">
    <source>
        <dbReference type="ARBA" id="ARBA00022499"/>
    </source>
</evidence>
<dbReference type="InterPro" id="IPR015221">
    <property type="entry name" value="Urm1"/>
</dbReference>
<feature type="modified residue" description="1-thioglycine" evidence="6">
    <location>
        <position position="100"/>
    </location>
</feature>
<keyword evidence="2 6" id="KW-0963">Cytoplasm</keyword>
<comment type="pathway">
    <text evidence="6 7">tRNA modification; 5-methoxycarbonylmethyl-2-thiouridine-tRNA biosynthesis.</text>
</comment>
<keyword evidence="4 6" id="KW-0819">tRNA processing</keyword>
<dbReference type="PIRSF" id="PIRSF037379">
    <property type="entry name" value="Ubiquitin-related_modifier_1"/>
    <property type="match status" value="1"/>
</dbReference>
<keyword evidence="3 6" id="KW-1017">Isopeptide bond</keyword>